<evidence type="ECO:0008006" key="4">
    <source>
        <dbReference type="Google" id="ProtNLM"/>
    </source>
</evidence>
<dbReference type="EMBL" id="NSDM01000019">
    <property type="protein sequence ID" value="MDQ2588534.1"/>
    <property type="molecule type" value="Genomic_DNA"/>
</dbReference>
<proteinExistence type="predicted"/>
<keyword evidence="1" id="KW-0732">Signal</keyword>
<keyword evidence="3" id="KW-1185">Reference proteome</keyword>
<dbReference type="PANTHER" id="PTHR39335">
    <property type="entry name" value="BLL4220 PROTEIN"/>
    <property type="match status" value="1"/>
</dbReference>
<accession>A0ABU0X8R5</accession>
<dbReference type="Pfam" id="PF03640">
    <property type="entry name" value="Lipoprotein_15"/>
    <property type="match status" value="4"/>
</dbReference>
<evidence type="ECO:0000313" key="2">
    <source>
        <dbReference type="EMBL" id="MDQ2588534.1"/>
    </source>
</evidence>
<name>A0ABU0X8R5_9PSEU</name>
<evidence type="ECO:0000313" key="3">
    <source>
        <dbReference type="Proteomes" id="UP001225605"/>
    </source>
</evidence>
<dbReference type="Proteomes" id="UP001225605">
    <property type="component" value="Unassembled WGS sequence"/>
</dbReference>
<reference evidence="2 3" key="1">
    <citation type="submission" date="2017-06" db="EMBL/GenBank/DDBJ databases">
        <title>Cultured bacterium strain Saccharothrix yanglingensis Hhs.015.</title>
        <authorList>
            <person name="Xia Y."/>
        </authorList>
    </citation>
    <scope>NUCLEOTIDE SEQUENCE [LARGE SCALE GENOMIC DNA]</scope>
    <source>
        <strain evidence="2 3">Hhs.015</strain>
    </source>
</reference>
<evidence type="ECO:0000256" key="1">
    <source>
        <dbReference type="SAM" id="SignalP"/>
    </source>
</evidence>
<organism evidence="2 3">
    <name type="scientific">Saccharothrix yanglingensis</name>
    <dbReference type="NCBI Taxonomy" id="659496"/>
    <lineage>
        <taxon>Bacteria</taxon>
        <taxon>Bacillati</taxon>
        <taxon>Actinomycetota</taxon>
        <taxon>Actinomycetes</taxon>
        <taxon>Pseudonocardiales</taxon>
        <taxon>Pseudonocardiaceae</taxon>
        <taxon>Saccharothrix</taxon>
    </lineage>
</organism>
<gene>
    <name evidence="2" type="ORF">CKY47_32185</name>
</gene>
<comment type="caution">
    <text evidence="2">The sequence shown here is derived from an EMBL/GenBank/DDBJ whole genome shotgun (WGS) entry which is preliminary data.</text>
</comment>
<sequence>MTLTRAVALGAAALLGTALLGACGQVATPTAGTPLQAGAAGDEPVVERFAGAAELATTVVPELGAVLTDGEGLTLYRFDGDTAKPPTATCAGACARTWPPALATSGDVEVQGVDQALVGTVDRADGTRQITVAGWPVYRFAEDTAPGQAGGQGVDGTWFVAAPDGGKALAPASGLALTTASAGALGTVLTDREGMTLYRFDEDSADPSTSTCGGDCAAAWPPLLVDTANFEVRGVDRSLVGTVTRADGTLQVTAAGWPLYLFSGDGLCGDAEGHGAGGVWFAAAPDGSKAG</sequence>
<dbReference type="InterPro" id="IPR005297">
    <property type="entry name" value="Lipoprotein_repeat"/>
</dbReference>
<dbReference type="PANTHER" id="PTHR39335:SF1">
    <property type="entry name" value="BLL4220 PROTEIN"/>
    <property type="match status" value="1"/>
</dbReference>
<dbReference type="PROSITE" id="PS51257">
    <property type="entry name" value="PROKAR_LIPOPROTEIN"/>
    <property type="match status" value="1"/>
</dbReference>
<protein>
    <recommendedName>
        <fullName evidence="4">Lipoprotein with Yx(FWY)xxD motif</fullName>
    </recommendedName>
</protein>
<feature type="chain" id="PRO_5046943074" description="Lipoprotein with Yx(FWY)xxD motif" evidence="1">
    <location>
        <begin position="23"/>
        <end position="291"/>
    </location>
</feature>
<feature type="signal peptide" evidence="1">
    <location>
        <begin position="1"/>
        <end position="22"/>
    </location>
</feature>